<dbReference type="EMBL" id="MGEH01000019">
    <property type="protein sequence ID" value="OGL79016.1"/>
    <property type="molecule type" value="Genomic_DNA"/>
</dbReference>
<proteinExistence type="predicted"/>
<name>A0A1F7UL58_9BACT</name>
<accession>A0A1F7UL58</accession>
<protein>
    <submittedName>
        <fullName evidence="1">Uncharacterized protein</fullName>
    </submittedName>
</protein>
<evidence type="ECO:0000313" key="1">
    <source>
        <dbReference type="EMBL" id="OGL79016.1"/>
    </source>
</evidence>
<sequence>MQREIHSDVETLQGQLGADLQSVTSGDVRGGLLKLQQEVDVVGKSFDVATEESDEEFIKEFPERLRWQGGADVKKKLETAKTPEEVRAAYESSVSEWGSDATWMYQRRIAGVLRKARAGELDPKQATKELNDAFEATKNAFIEANKQLYADTKSFMTDLESRIASVGWGTDAPDAVTTKNIEAVFASVMQELREAHQANIEQAVFRDCPTDSNALLELDQRTNLEPVDYRNELRERHGAWASRVYGMSKGMLDAHKAVLEEYGGSLEEPFLAGMLDMQVYRQQELQRSMPSFLRAEIDPYMMSEMEDVIEHGHERIADAVMFIESRMPDPADETAKRVILTQLKLASEAITSGVLTKRPGRRQSIPDYENMIVRDYLRAQEALGPALQILAEIDSMRLRERYEREILEPTIRLVQAQCPDMPEADIRARASQHRIDVVATTGLNAAKHWENSGGAYFSGTRTIEIPMYQKKNQHTLMHETLHALSQGESKGAEFTDFSDSETQDVLTEAVIESMNREGMTSDEERSRDRIYQAERDVLQKLRELHTEILKARGEAAGPLPLSFFAQALFKKEKTLFTAYQALGYSEEEVARTKYFITKSVLELKQKKFQRD</sequence>
<organism evidence="1 2">
    <name type="scientific">Candidatus Uhrbacteria bacterium RIFCSPHIGHO2_12_FULL_60_25</name>
    <dbReference type="NCBI Taxonomy" id="1802399"/>
    <lineage>
        <taxon>Bacteria</taxon>
        <taxon>Candidatus Uhriibacteriota</taxon>
    </lineage>
</organism>
<gene>
    <name evidence="1" type="ORF">A3E39_03660</name>
</gene>
<dbReference type="AlphaFoldDB" id="A0A1F7UL58"/>
<dbReference type="Proteomes" id="UP000176603">
    <property type="component" value="Unassembled WGS sequence"/>
</dbReference>
<reference evidence="1 2" key="1">
    <citation type="journal article" date="2016" name="Nat. Commun.">
        <title>Thousands of microbial genomes shed light on interconnected biogeochemical processes in an aquifer system.</title>
        <authorList>
            <person name="Anantharaman K."/>
            <person name="Brown C.T."/>
            <person name="Hug L.A."/>
            <person name="Sharon I."/>
            <person name="Castelle C.J."/>
            <person name="Probst A.J."/>
            <person name="Thomas B.C."/>
            <person name="Singh A."/>
            <person name="Wilkins M.J."/>
            <person name="Karaoz U."/>
            <person name="Brodie E.L."/>
            <person name="Williams K.H."/>
            <person name="Hubbard S.S."/>
            <person name="Banfield J.F."/>
        </authorList>
    </citation>
    <scope>NUCLEOTIDE SEQUENCE [LARGE SCALE GENOMIC DNA]</scope>
</reference>
<comment type="caution">
    <text evidence="1">The sequence shown here is derived from an EMBL/GenBank/DDBJ whole genome shotgun (WGS) entry which is preliminary data.</text>
</comment>
<dbReference type="STRING" id="1802399.A3E39_03660"/>
<evidence type="ECO:0000313" key="2">
    <source>
        <dbReference type="Proteomes" id="UP000176603"/>
    </source>
</evidence>